<proteinExistence type="predicted"/>
<dbReference type="EMBL" id="AMFJ01000193">
    <property type="protein sequence ID" value="EKE29301.1"/>
    <property type="molecule type" value="Genomic_DNA"/>
</dbReference>
<name>K2FDU4_9BACT</name>
<accession>K2FDU4</accession>
<dbReference type="AlphaFoldDB" id="K2FDU4"/>
<reference evidence="1" key="1">
    <citation type="journal article" date="2012" name="Science">
        <title>Fermentation, hydrogen, and sulfur metabolism in multiple uncultivated bacterial phyla.</title>
        <authorList>
            <person name="Wrighton K.C."/>
            <person name="Thomas B.C."/>
            <person name="Sharon I."/>
            <person name="Miller C.S."/>
            <person name="Castelle C.J."/>
            <person name="VerBerkmoes N.C."/>
            <person name="Wilkins M.J."/>
            <person name="Hettich R.L."/>
            <person name="Lipton M.S."/>
            <person name="Williams K.H."/>
            <person name="Long P.E."/>
            <person name="Banfield J.F."/>
        </authorList>
    </citation>
    <scope>NUCLEOTIDE SEQUENCE [LARGE SCALE GENOMIC DNA]</scope>
</reference>
<protein>
    <recommendedName>
        <fullName evidence="2">HIT domain-containing protein</fullName>
    </recommendedName>
</protein>
<organism evidence="1">
    <name type="scientific">uncultured bacterium</name>
    <name type="common">gcode 4</name>
    <dbReference type="NCBI Taxonomy" id="1234023"/>
    <lineage>
        <taxon>Bacteria</taxon>
        <taxon>environmental samples</taxon>
    </lineage>
</organism>
<sequence length="158" mass="18606">MLITETENFIVESHEKPFVSRTDGWHIRIKVKDLSIEDRTCLNPRQAIELARLTMLVGESFLIAMNNRGIPVVKINYQDMGNWAFKTGDKPFLHVHVFGRSTDAEKQIFPESVYLPARESGFYEGFEPLNQEDIEEINEQIRVVWEKEKYWEENWCLV</sequence>
<evidence type="ECO:0000313" key="1">
    <source>
        <dbReference type="EMBL" id="EKE29301.1"/>
    </source>
</evidence>
<evidence type="ECO:0008006" key="2">
    <source>
        <dbReference type="Google" id="ProtNLM"/>
    </source>
</evidence>
<gene>
    <name evidence="1" type="ORF">ACD_2C00193G0022</name>
</gene>
<comment type="caution">
    <text evidence="1">The sequence shown here is derived from an EMBL/GenBank/DDBJ whole genome shotgun (WGS) entry which is preliminary data.</text>
</comment>